<evidence type="ECO:0000313" key="4">
    <source>
        <dbReference type="EMBL" id="MBK1881878.1"/>
    </source>
</evidence>
<dbReference type="Proteomes" id="UP000603141">
    <property type="component" value="Unassembled WGS sequence"/>
</dbReference>
<dbReference type="Pfam" id="PF06719">
    <property type="entry name" value="AraC_N"/>
    <property type="match status" value="1"/>
</dbReference>
<dbReference type="InterPro" id="IPR009594">
    <property type="entry name" value="Tscrpt_reg_HTH_AraC_N"/>
</dbReference>
<dbReference type="SMART" id="SM00342">
    <property type="entry name" value="HTH_ARAC"/>
    <property type="match status" value="1"/>
</dbReference>
<sequence>MKREAQPHTETIAAARQGQLVKLLDALAMEEGFSDSLLPGVRFMKSSRPSIRAQVSYEPSIVIIAQGRKCGYLGDKVFTYDANHFLVLSVPLPFECETLSSPEGPLLGISIGVNPSLVGSLMIEMETSPPIPMGRPEAIRANPLDDILYDTTVRLVQALANPEDARILGPMLVREMIFRVLRGEAGGPLRALAAPHSHFGQISRVLQRIHKDYSQPMDMATLAAEAGMSVSTFHSHFKAVTSSPPLQYLKNIRLHKARNLMVHEGHTAASAAVAVGYESAPQFSREFKRFFGRTPAAETDFLKTNLLRLV</sequence>
<dbReference type="Pfam" id="PF12833">
    <property type="entry name" value="HTH_18"/>
    <property type="match status" value="1"/>
</dbReference>
<dbReference type="InterPro" id="IPR009057">
    <property type="entry name" value="Homeodomain-like_sf"/>
</dbReference>
<name>A0A934S4R8_9BACT</name>
<dbReference type="Gene3D" id="1.10.10.60">
    <property type="entry name" value="Homeodomain-like"/>
    <property type="match status" value="2"/>
</dbReference>
<reference evidence="4" key="1">
    <citation type="submission" date="2021-01" db="EMBL/GenBank/DDBJ databases">
        <title>Modified the classification status of verrucomicrobia.</title>
        <authorList>
            <person name="Feng X."/>
        </authorList>
    </citation>
    <scope>NUCLEOTIDE SEQUENCE</scope>
    <source>
        <strain evidence="4">KCTC 22041</strain>
    </source>
</reference>
<organism evidence="4 5">
    <name type="scientific">Luteolibacter pohnpeiensis</name>
    <dbReference type="NCBI Taxonomy" id="454153"/>
    <lineage>
        <taxon>Bacteria</taxon>
        <taxon>Pseudomonadati</taxon>
        <taxon>Verrucomicrobiota</taxon>
        <taxon>Verrucomicrobiia</taxon>
        <taxon>Verrucomicrobiales</taxon>
        <taxon>Verrucomicrobiaceae</taxon>
        <taxon>Luteolibacter</taxon>
    </lineage>
</organism>
<dbReference type="PANTHER" id="PTHR43436:SF2">
    <property type="entry name" value="ARAC_XYLS FAMILY TRANSCRIPTIONAL REGULATOR"/>
    <property type="match status" value="1"/>
</dbReference>
<feature type="domain" description="HTH araC/xylS-type" evidence="3">
    <location>
        <begin position="203"/>
        <end position="301"/>
    </location>
</feature>
<keyword evidence="2" id="KW-0804">Transcription</keyword>
<gene>
    <name evidence="4" type="ORF">JIN85_05600</name>
</gene>
<evidence type="ECO:0000259" key="3">
    <source>
        <dbReference type="PROSITE" id="PS01124"/>
    </source>
</evidence>
<dbReference type="AlphaFoldDB" id="A0A934S4R8"/>
<dbReference type="RefSeq" id="WP_200268461.1">
    <property type="nucleotide sequence ID" value="NZ_JAENIJ010000006.1"/>
</dbReference>
<dbReference type="InterPro" id="IPR018060">
    <property type="entry name" value="HTH_AraC"/>
</dbReference>
<keyword evidence="5" id="KW-1185">Reference proteome</keyword>
<dbReference type="GO" id="GO:0043565">
    <property type="term" value="F:sequence-specific DNA binding"/>
    <property type="evidence" value="ECO:0007669"/>
    <property type="project" value="InterPro"/>
</dbReference>
<evidence type="ECO:0000313" key="5">
    <source>
        <dbReference type="Proteomes" id="UP000603141"/>
    </source>
</evidence>
<keyword evidence="1" id="KW-0805">Transcription regulation</keyword>
<dbReference type="PROSITE" id="PS01124">
    <property type="entry name" value="HTH_ARAC_FAMILY_2"/>
    <property type="match status" value="1"/>
</dbReference>
<accession>A0A934S4R8</accession>
<dbReference type="EMBL" id="JAENIJ010000006">
    <property type="protein sequence ID" value="MBK1881878.1"/>
    <property type="molecule type" value="Genomic_DNA"/>
</dbReference>
<dbReference type="PANTHER" id="PTHR43436">
    <property type="entry name" value="ARAC-FAMILY TRANSCRIPTIONAL REGULATOR"/>
    <property type="match status" value="1"/>
</dbReference>
<dbReference type="GO" id="GO:0003700">
    <property type="term" value="F:DNA-binding transcription factor activity"/>
    <property type="evidence" value="ECO:0007669"/>
    <property type="project" value="InterPro"/>
</dbReference>
<dbReference type="SUPFAM" id="SSF46689">
    <property type="entry name" value="Homeodomain-like"/>
    <property type="match status" value="2"/>
</dbReference>
<evidence type="ECO:0000256" key="1">
    <source>
        <dbReference type="ARBA" id="ARBA00023015"/>
    </source>
</evidence>
<proteinExistence type="predicted"/>
<comment type="caution">
    <text evidence="4">The sequence shown here is derived from an EMBL/GenBank/DDBJ whole genome shotgun (WGS) entry which is preliminary data.</text>
</comment>
<evidence type="ECO:0000256" key="2">
    <source>
        <dbReference type="ARBA" id="ARBA00023163"/>
    </source>
</evidence>
<protein>
    <submittedName>
        <fullName evidence="4">AraC family transcriptional regulator</fullName>
    </submittedName>
</protein>